<dbReference type="Proteomes" id="UP000887013">
    <property type="component" value="Unassembled WGS sequence"/>
</dbReference>
<protein>
    <submittedName>
        <fullName evidence="1">Uncharacterized protein</fullName>
    </submittedName>
</protein>
<evidence type="ECO:0000313" key="1">
    <source>
        <dbReference type="EMBL" id="GFU04249.1"/>
    </source>
</evidence>
<gene>
    <name evidence="1" type="ORF">NPIL_223711</name>
</gene>
<organism evidence="1 2">
    <name type="scientific">Nephila pilipes</name>
    <name type="common">Giant wood spider</name>
    <name type="synonym">Nephila maculata</name>
    <dbReference type="NCBI Taxonomy" id="299642"/>
    <lineage>
        <taxon>Eukaryota</taxon>
        <taxon>Metazoa</taxon>
        <taxon>Ecdysozoa</taxon>
        <taxon>Arthropoda</taxon>
        <taxon>Chelicerata</taxon>
        <taxon>Arachnida</taxon>
        <taxon>Araneae</taxon>
        <taxon>Araneomorphae</taxon>
        <taxon>Entelegynae</taxon>
        <taxon>Araneoidea</taxon>
        <taxon>Nephilidae</taxon>
        <taxon>Nephila</taxon>
    </lineage>
</organism>
<reference evidence="1" key="1">
    <citation type="submission" date="2020-08" db="EMBL/GenBank/DDBJ databases">
        <title>Multicomponent nature underlies the extraordinary mechanical properties of spider dragline silk.</title>
        <authorList>
            <person name="Kono N."/>
            <person name="Nakamura H."/>
            <person name="Mori M."/>
            <person name="Yoshida Y."/>
            <person name="Ohtoshi R."/>
            <person name="Malay A.D."/>
            <person name="Moran D.A.P."/>
            <person name="Tomita M."/>
            <person name="Numata K."/>
            <person name="Arakawa K."/>
        </authorList>
    </citation>
    <scope>NUCLEOTIDE SEQUENCE</scope>
</reference>
<evidence type="ECO:0000313" key="2">
    <source>
        <dbReference type="Proteomes" id="UP000887013"/>
    </source>
</evidence>
<comment type="caution">
    <text evidence="1">The sequence shown here is derived from an EMBL/GenBank/DDBJ whole genome shotgun (WGS) entry which is preliminary data.</text>
</comment>
<proteinExistence type="predicted"/>
<dbReference type="EMBL" id="BMAW01077001">
    <property type="protein sequence ID" value="GFU04249.1"/>
    <property type="molecule type" value="Genomic_DNA"/>
</dbReference>
<sequence>MESRCWESVQNGHMKFWRREMWLGRNGLGDVTPQGIGNDLSERLVESIERCRIIEESWSLLGNIYIVSAKEHWRENTSRSECPSVGYIEILLKSIHSPDAATSEETVLAPNRGETQLGKCVRRSRGVQKVPGNA</sequence>
<dbReference type="AlphaFoldDB" id="A0A8X6Q3X3"/>
<keyword evidence="2" id="KW-1185">Reference proteome</keyword>
<accession>A0A8X6Q3X3</accession>
<name>A0A8X6Q3X3_NEPPI</name>